<comment type="caution">
    <text evidence="8">The sequence shown here is derived from an EMBL/GenBank/DDBJ whole genome shotgun (WGS) entry which is preliminary data.</text>
</comment>
<evidence type="ECO:0000259" key="7">
    <source>
        <dbReference type="Pfam" id="PF09349"/>
    </source>
</evidence>
<dbReference type="PANTHER" id="PTHR43466">
    <property type="entry name" value="2-OXO-4-HYDROXY-4-CARBOXY-5-UREIDOIMIDAZOLINE DECARBOXYLASE-RELATED"/>
    <property type="match status" value="1"/>
</dbReference>
<evidence type="ECO:0000256" key="6">
    <source>
        <dbReference type="ARBA" id="ARBA00023239"/>
    </source>
</evidence>
<dbReference type="Gene3D" id="1.10.3330.10">
    <property type="entry name" value="Oxo-4-hydroxy-4-carboxy-5-ureidoimidazoline decarboxylase"/>
    <property type="match status" value="1"/>
</dbReference>
<evidence type="ECO:0000256" key="5">
    <source>
        <dbReference type="ARBA" id="ARBA00022793"/>
    </source>
</evidence>
<feature type="domain" description="Oxo-4-hydroxy-4-carboxy-5-ureidoimidazoline decarboxylase" evidence="7">
    <location>
        <begin position="10"/>
        <end position="165"/>
    </location>
</feature>
<protein>
    <recommendedName>
        <fullName evidence="3">2-oxo-4-hydroxy-4-carboxy-5-ureidoimidazoline decarboxylase</fullName>
        <ecNumber evidence="3">4.1.1.97</ecNumber>
    </recommendedName>
</protein>
<keyword evidence="5" id="KW-0210">Decarboxylase</keyword>
<name>A0ABU9AUJ6_9BACT</name>
<organism evidence="8 9">
    <name type="scientific">Luteolibacter soli</name>
    <dbReference type="NCBI Taxonomy" id="3135280"/>
    <lineage>
        <taxon>Bacteria</taxon>
        <taxon>Pseudomonadati</taxon>
        <taxon>Verrucomicrobiota</taxon>
        <taxon>Verrucomicrobiia</taxon>
        <taxon>Verrucomicrobiales</taxon>
        <taxon>Verrucomicrobiaceae</taxon>
        <taxon>Luteolibacter</taxon>
    </lineage>
</organism>
<dbReference type="Proteomes" id="UP001371305">
    <property type="component" value="Unassembled WGS sequence"/>
</dbReference>
<dbReference type="EMBL" id="JBBUKT010000003">
    <property type="protein sequence ID" value="MEK7951050.1"/>
    <property type="molecule type" value="Genomic_DNA"/>
</dbReference>
<dbReference type="EC" id="4.1.1.97" evidence="3"/>
<dbReference type="InterPro" id="IPR017580">
    <property type="entry name" value="OHCU_decarboxylase-1"/>
</dbReference>
<keyword evidence="9" id="KW-1185">Reference proteome</keyword>
<dbReference type="InterPro" id="IPR018020">
    <property type="entry name" value="OHCU_decarboxylase"/>
</dbReference>
<keyword evidence="4" id="KW-0659">Purine metabolism</keyword>
<evidence type="ECO:0000256" key="3">
    <source>
        <dbReference type="ARBA" id="ARBA00012257"/>
    </source>
</evidence>
<dbReference type="Pfam" id="PF09349">
    <property type="entry name" value="OHCU_decarbox"/>
    <property type="match status" value="1"/>
</dbReference>
<dbReference type="NCBIfam" id="TIGR03164">
    <property type="entry name" value="UHCUDC"/>
    <property type="match status" value="1"/>
</dbReference>
<comment type="catalytic activity">
    <reaction evidence="1">
        <text>5-hydroxy-2-oxo-4-ureido-2,5-dihydro-1H-imidazole-5-carboxylate + H(+) = (S)-allantoin + CO2</text>
        <dbReference type="Rhea" id="RHEA:26301"/>
        <dbReference type="ChEBI" id="CHEBI:15378"/>
        <dbReference type="ChEBI" id="CHEBI:15678"/>
        <dbReference type="ChEBI" id="CHEBI:16526"/>
        <dbReference type="ChEBI" id="CHEBI:58639"/>
        <dbReference type="EC" id="4.1.1.97"/>
    </reaction>
</comment>
<reference evidence="8 9" key="1">
    <citation type="submission" date="2024-04" db="EMBL/GenBank/DDBJ databases">
        <title>Luteolibacter sp. isolated from soil.</title>
        <authorList>
            <person name="An J."/>
        </authorList>
    </citation>
    <scope>NUCLEOTIDE SEQUENCE [LARGE SCALE GENOMIC DNA]</scope>
    <source>
        <strain evidence="8 9">Y139</strain>
    </source>
</reference>
<dbReference type="GO" id="GO:0051997">
    <property type="term" value="F:2-oxo-4-hydroxy-4-carboxy-5-ureidoimidazoline decarboxylase activity"/>
    <property type="evidence" value="ECO:0007669"/>
    <property type="project" value="UniProtKB-EC"/>
</dbReference>
<dbReference type="PANTHER" id="PTHR43466:SF1">
    <property type="entry name" value="2-OXO-4-HYDROXY-4-CARBOXY-5-UREIDOIMIDAZOLINE DECARBOXYLASE-RELATED"/>
    <property type="match status" value="1"/>
</dbReference>
<evidence type="ECO:0000256" key="4">
    <source>
        <dbReference type="ARBA" id="ARBA00022631"/>
    </source>
</evidence>
<evidence type="ECO:0000313" key="9">
    <source>
        <dbReference type="Proteomes" id="UP001371305"/>
    </source>
</evidence>
<comment type="pathway">
    <text evidence="2">Purine metabolism; urate degradation; (S)-allantoin from urate: step 3/3.</text>
</comment>
<evidence type="ECO:0000256" key="1">
    <source>
        <dbReference type="ARBA" id="ARBA00001163"/>
    </source>
</evidence>
<proteinExistence type="predicted"/>
<gene>
    <name evidence="8" type="primary">uraD</name>
    <name evidence="8" type="ORF">WKV53_11105</name>
</gene>
<evidence type="ECO:0000313" key="8">
    <source>
        <dbReference type="EMBL" id="MEK7951050.1"/>
    </source>
</evidence>
<sequence length="172" mass="18964">MRTLTVDALNAMPKADFVACLGGIYEHSPWVAEQTAGERPFSGKEHLADRMRAAVENADESAKLALIRAHPDLAGKLARAGALSAESTREQAGLGLDRLSDAEFERFTDLNTRYRERFGFPFVICVRLTDRPGILAAFERRLEHDAAAEIAEALRQIHYIAGLRLGDLVTKS</sequence>
<dbReference type="InterPro" id="IPR036778">
    <property type="entry name" value="OHCU_decarboxylase_sf"/>
</dbReference>
<accession>A0ABU9AUJ6</accession>
<dbReference type="SUPFAM" id="SSF158694">
    <property type="entry name" value="UraD-Like"/>
    <property type="match status" value="1"/>
</dbReference>
<evidence type="ECO:0000256" key="2">
    <source>
        <dbReference type="ARBA" id="ARBA00004754"/>
    </source>
</evidence>
<keyword evidence="6 8" id="KW-0456">Lyase</keyword>